<accession>A0A9W4SHK0</accession>
<evidence type="ECO:0000313" key="2">
    <source>
        <dbReference type="Proteomes" id="UP001153678"/>
    </source>
</evidence>
<dbReference type="OrthoDB" id="2914378at2759"/>
<gene>
    <name evidence="1" type="ORF">FWILDA_LOCUS4268</name>
</gene>
<dbReference type="SUPFAM" id="SSF56112">
    <property type="entry name" value="Protein kinase-like (PK-like)"/>
    <property type="match status" value="1"/>
</dbReference>
<dbReference type="InterPro" id="IPR011009">
    <property type="entry name" value="Kinase-like_dom_sf"/>
</dbReference>
<comment type="caution">
    <text evidence="1">The sequence shown here is derived from an EMBL/GenBank/DDBJ whole genome shotgun (WGS) entry which is preliminary data.</text>
</comment>
<protein>
    <submittedName>
        <fullName evidence="1">8842_t:CDS:1</fullName>
    </submittedName>
</protein>
<dbReference type="EMBL" id="CAMKVN010000626">
    <property type="protein sequence ID" value="CAI2169810.1"/>
    <property type="molecule type" value="Genomic_DNA"/>
</dbReference>
<dbReference type="Proteomes" id="UP001153678">
    <property type="component" value="Unassembled WGS sequence"/>
</dbReference>
<keyword evidence="2" id="KW-1185">Reference proteome</keyword>
<dbReference type="Gene3D" id="1.10.510.10">
    <property type="entry name" value="Transferase(Phosphotransferase) domain 1"/>
    <property type="match status" value="2"/>
</dbReference>
<proteinExistence type="predicted"/>
<organism evidence="1 2">
    <name type="scientific">Funneliformis geosporum</name>
    <dbReference type="NCBI Taxonomy" id="1117311"/>
    <lineage>
        <taxon>Eukaryota</taxon>
        <taxon>Fungi</taxon>
        <taxon>Fungi incertae sedis</taxon>
        <taxon>Mucoromycota</taxon>
        <taxon>Glomeromycotina</taxon>
        <taxon>Glomeromycetes</taxon>
        <taxon>Glomerales</taxon>
        <taxon>Glomeraceae</taxon>
        <taxon>Funneliformis</taxon>
    </lineage>
</organism>
<reference evidence="1" key="1">
    <citation type="submission" date="2022-08" db="EMBL/GenBank/DDBJ databases">
        <authorList>
            <person name="Kallberg Y."/>
            <person name="Tangrot J."/>
            <person name="Rosling A."/>
        </authorList>
    </citation>
    <scope>NUCLEOTIDE SEQUENCE</scope>
    <source>
        <strain evidence="1">Wild A</strain>
    </source>
</reference>
<dbReference type="AlphaFoldDB" id="A0A9W4SHK0"/>
<sequence length="218" mass="25144">MANKVINNIFTNKSYVLNHYRRIEWVPYSAITSLEKIAEGGFGIVYRAVLNQEEVAIKRFYSKNIHSGNLLLNDDMYLNCHIGDLGLSQPADVSSQNNEIYGVIPYIAPEDKFDNLYDPCFFLKCNNEHEIIKRCEEKRLELIQSMKLGPEFSEKPHPKAIYTSRALSSMTFKTSSTSTSSLTISSITNQEYFSREFDFDINNIHNMQNIKNFRTDNV</sequence>
<name>A0A9W4SHK0_9GLOM</name>
<evidence type="ECO:0000313" key="1">
    <source>
        <dbReference type="EMBL" id="CAI2169810.1"/>
    </source>
</evidence>